<organism evidence="1 2">
    <name type="scientific">Caerostris extrusa</name>
    <name type="common">Bark spider</name>
    <name type="synonym">Caerostris bankana</name>
    <dbReference type="NCBI Taxonomy" id="172846"/>
    <lineage>
        <taxon>Eukaryota</taxon>
        <taxon>Metazoa</taxon>
        <taxon>Ecdysozoa</taxon>
        <taxon>Arthropoda</taxon>
        <taxon>Chelicerata</taxon>
        <taxon>Arachnida</taxon>
        <taxon>Araneae</taxon>
        <taxon>Araneomorphae</taxon>
        <taxon>Entelegynae</taxon>
        <taxon>Araneoidea</taxon>
        <taxon>Araneidae</taxon>
        <taxon>Caerostris</taxon>
    </lineage>
</organism>
<proteinExistence type="predicted"/>
<dbReference type="EMBL" id="BPLR01005055">
    <property type="protein sequence ID" value="GIX99511.1"/>
    <property type="molecule type" value="Genomic_DNA"/>
</dbReference>
<evidence type="ECO:0000313" key="2">
    <source>
        <dbReference type="Proteomes" id="UP001054945"/>
    </source>
</evidence>
<dbReference type="Proteomes" id="UP001054945">
    <property type="component" value="Unassembled WGS sequence"/>
</dbReference>
<name>A0AAV4PR25_CAEEX</name>
<evidence type="ECO:0000313" key="1">
    <source>
        <dbReference type="EMBL" id="GIX99511.1"/>
    </source>
</evidence>
<reference evidence="1 2" key="1">
    <citation type="submission" date="2021-06" db="EMBL/GenBank/DDBJ databases">
        <title>Caerostris extrusa draft genome.</title>
        <authorList>
            <person name="Kono N."/>
            <person name="Arakawa K."/>
        </authorList>
    </citation>
    <scope>NUCLEOTIDE SEQUENCE [LARGE SCALE GENOMIC DNA]</scope>
</reference>
<comment type="caution">
    <text evidence="1">The sequence shown here is derived from an EMBL/GenBank/DDBJ whole genome shotgun (WGS) entry which is preliminary data.</text>
</comment>
<dbReference type="AlphaFoldDB" id="A0AAV4PR25"/>
<sequence length="124" mass="14092">MANPALQRALYFKNPVPGTGEEVLRLDLVQGHFDSAARKVPLRGKRKMSLCPPITFPFTVQQTPVGFRERFYCTVHCVYTVVIVSKCGTARKRCTTMKADDDEFTTRELIKGDERGREHLTMLT</sequence>
<keyword evidence="2" id="KW-1185">Reference proteome</keyword>
<gene>
    <name evidence="1" type="ORF">CEXT_7911</name>
</gene>
<protein>
    <submittedName>
        <fullName evidence="1">Uncharacterized protein</fullName>
    </submittedName>
</protein>
<accession>A0AAV4PR25</accession>